<dbReference type="SUPFAM" id="SSF56784">
    <property type="entry name" value="HAD-like"/>
    <property type="match status" value="1"/>
</dbReference>
<reference evidence="8 9" key="1">
    <citation type="journal article" date="2008" name="Proc. Natl. Acad. Sci. U.S.A.">
        <title>Niche adaptation and genome expansion in the chlorophyll d-producing cyanobacterium Acaryochloris marina.</title>
        <authorList>
            <person name="Swingley W.D."/>
            <person name="Chen M."/>
            <person name="Cheung P.C."/>
            <person name="Conrad A.L."/>
            <person name="Dejesa L.C."/>
            <person name="Hao J."/>
            <person name="Honchak B.M."/>
            <person name="Karbach L.E."/>
            <person name="Kurdoglu A."/>
            <person name="Lahiri S."/>
            <person name="Mastrian S.D."/>
            <person name="Miyashita H."/>
            <person name="Page L."/>
            <person name="Ramakrishna P."/>
            <person name="Satoh S."/>
            <person name="Sattley W.M."/>
            <person name="Shimada Y."/>
            <person name="Taylor H.L."/>
            <person name="Tomo T."/>
            <person name="Tsuchiya T."/>
            <person name="Wang Z.T."/>
            <person name="Raymond J."/>
            <person name="Mimuro M."/>
            <person name="Blankenship R.E."/>
            <person name="Touchman J.W."/>
        </authorList>
    </citation>
    <scope>NUCLEOTIDE SEQUENCE [LARGE SCALE GENOMIC DNA]</scope>
    <source>
        <strain evidence="9">MBIC 11017</strain>
    </source>
</reference>
<dbReference type="NCBIfam" id="TIGR01485">
    <property type="entry name" value="SPP_plant-cyano"/>
    <property type="match status" value="1"/>
</dbReference>
<keyword evidence="5" id="KW-0378">Hydrolase</keyword>
<comment type="cofactor">
    <cofactor evidence="1">
        <name>Mg(2+)</name>
        <dbReference type="ChEBI" id="CHEBI:18420"/>
    </cofactor>
</comment>
<dbReference type="HOGENOM" id="CLU_030534_0_0_3"/>
<dbReference type="eggNOG" id="COG0561">
    <property type="taxonomic scope" value="Bacteria"/>
</dbReference>
<evidence type="ECO:0000313" key="8">
    <source>
        <dbReference type="EMBL" id="ABW27883.1"/>
    </source>
</evidence>
<dbReference type="AlphaFoldDB" id="B0CAE8"/>
<accession>B0CAE8</accession>
<dbReference type="Gene3D" id="3.90.1070.10">
    <property type="match status" value="1"/>
</dbReference>
<dbReference type="Gene3D" id="3.40.50.1000">
    <property type="entry name" value="HAD superfamily/HAD-like"/>
    <property type="match status" value="1"/>
</dbReference>
<protein>
    <recommendedName>
        <fullName evidence="4">sucrose-phosphate phosphatase</fullName>
        <ecNumber evidence="4">3.1.3.24</ecNumber>
    </recommendedName>
</protein>
<sequence length="249" mass="27501">MAKFLLITDLDNTLVGDRSALEQLNQTLMQVRQEQGLLLVYSTGRSLTSFNQLRSQEPMLAPDALVTSVGTEIYYGGSTTPDPDWSEKLNQGWQRQDVLSITAHFNDLVLQPEADQGPYKVSFFLEPTLAADLLPRLDVALHIRGLDVKLVYSGGKDLDILPLHGDKGQAMQYLRGQFGISAEQTVACGDSGNDQALFSTGPERGIIVGNARSELLQWYQEHNQDDIYLAKANCAGGILEGLRHFSYVQ</sequence>
<gene>
    <name evidence="8" type="primary">spp</name>
    <name evidence="8" type="ordered locus">AM1_2884</name>
</gene>
<dbReference type="InterPro" id="IPR023214">
    <property type="entry name" value="HAD_sf"/>
</dbReference>
<comment type="similarity">
    <text evidence="3">Belongs to the sucrose phosphatase family.</text>
</comment>
<dbReference type="InterPro" id="IPR006379">
    <property type="entry name" value="HAD-SF_hydro_IIB"/>
</dbReference>
<comment type="pathway">
    <text evidence="2">Glycan biosynthesis; sucrose biosynthesis; sucrose from D-fructose 6-phosphate and UDP-alpha-D-glucose: step 2/2.</text>
</comment>
<dbReference type="Proteomes" id="UP000000268">
    <property type="component" value="Chromosome"/>
</dbReference>
<name>B0CAE8_ACAM1</name>
<dbReference type="NCBIfam" id="TIGR01484">
    <property type="entry name" value="HAD-SF-IIB"/>
    <property type="match status" value="1"/>
</dbReference>
<organism evidence="8 9">
    <name type="scientific">Acaryochloris marina (strain MBIC 11017)</name>
    <dbReference type="NCBI Taxonomy" id="329726"/>
    <lineage>
        <taxon>Bacteria</taxon>
        <taxon>Bacillati</taxon>
        <taxon>Cyanobacteriota</taxon>
        <taxon>Cyanophyceae</taxon>
        <taxon>Acaryochloridales</taxon>
        <taxon>Acaryochloridaceae</taxon>
        <taxon>Acaryochloris</taxon>
    </lineage>
</organism>
<dbReference type="InterPro" id="IPR036412">
    <property type="entry name" value="HAD-like_sf"/>
</dbReference>
<evidence type="ECO:0000256" key="4">
    <source>
        <dbReference type="ARBA" id="ARBA00013112"/>
    </source>
</evidence>
<dbReference type="InterPro" id="IPR051518">
    <property type="entry name" value="Sucrose_Phosphatase"/>
</dbReference>
<dbReference type="InterPro" id="IPR012847">
    <property type="entry name" value="Sucrose_phosphatase_pln/cyn"/>
</dbReference>
<evidence type="ECO:0000256" key="3">
    <source>
        <dbReference type="ARBA" id="ARBA00007211"/>
    </source>
</evidence>
<evidence type="ECO:0000256" key="1">
    <source>
        <dbReference type="ARBA" id="ARBA00001946"/>
    </source>
</evidence>
<dbReference type="GO" id="GO:0000287">
    <property type="term" value="F:magnesium ion binding"/>
    <property type="evidence" value="ECO:0007669"/>
    <property type="project" value="InterPro"/>
</dbReference>
<feature type="domain" description="Sucrose phosphatase-like" evidence="7">
    <location>
        <begin position="3"/>
        <end position="245"/>
    </location>
</feature>
<dbReference type="EMBL" id="CP000828">
    <property type="protein sequence ID" value="ABW27883.1"/>
    <property type="molecule type" value="Genomic_DNA"/>
</dbReference>
<dbReference type="OrthoDB" id="7847955at2"/>
<evidence type="ECO:0000256" key="2">
    <source>
        <dbReference type="ARBA" id="ARBA00005070"/>
    </source>
</evidence>
<proteinExistence type="inferred from homology"/>
<comment type="catalytic activity">
    <reaction evidence="6">
        <text>sucrose 6(F)-phosphate + H2O = sucrose + phosphate</text>
        <dbReference type="Rhea" id="RHEA:19289"/>
        <dbReference type="ChEBI" id="CHEBI:15377"/>
        <dbReference type="ChEBI" id="CHEBI:17992"/>
        <dbReference type="ChEBI" id="CHEBI:43474"/>
        <dbReference type="ChEBI" id="CHEBI:57723"/>
        <dbReference type="EC" id="3.1.3.24"/>
    </reaction>
</comment>
<dbReference type="RefSeq" id="WP_012163320.1">
    <property type="nucleotide sequence ID" value="NC_009925.1"/>
</dbReference>
<dbReference type="UniPathway" id="UPA00371">
    <property type="reaction ID" value="UER00546"/>
</dbReference>
<evidence type="ECO:0000256" key="5">
    <source>
        <dbReference type="ARBA" id="ARBA00022801"/>
    </source>
</evidence>
<evidence type="ECO:0000256" key="6">
    <source>
        <dbReference type="ARBA" id="ARBA00048036"/>
    </source>
</evidence>
<dbReference type="STRING" id="329726.AM1_2884"/>
<keyword evidence="9" id="KW-1185">Reference proteome</keyword>
<dbReference type="SFLD" id="SFLDG01141">
    <property type="entry name" value="C2.B.1:_Sucrose_Phosphatase_Li"/>
    <property type="match status" value="1"/>
</dbReference>
<dbReference type="Pfam" id="PF05116">
    <property type="entry name" value="S6PP"/>
    <property type="match status" value="1"/>
</dbReference>
<dbReference type="SFLD" id="SFLDG01140">
    <property type="entry name" value="C2.B:_Phosphomannomutase_and_P"/>
    <property type="match status" value="1"/>
</dbReference>
<dbReference type="InterPro" id="IPR006380">
    <property type="entry name" value="SPP-like_dom"/>
</dbReference>
<dbReference type="GO" id="GO:0050307">
    <property type="term" value="F:sucrose-phosphate phosphatase activity"/>
    <property type="evidence" value="ECO:0007669"/>
    <property type="project" value="UniProtKB-EC"/>
</dbReference>
<evidence type="ECO:0000259" key="7">
    <source>
        <dbReference type="Pfam" id="PF05116"/>
    </source>
</evidence>
<evidence type="ECO:0000313" key="9">
    <source>
        <dbReference type="Proteomes" id="UP000000268"/>
    </source>
</evidence>
<dbReference type="PANTHER" id="PTHR46521">
    <property type="entry name" value="SUCROSE-PHOSPHATASE 2-RELATED"/>
    <property type="match status" value="1"/>
</dbReference>
<dbReference type="SFLD" id="SFLDS00003">
    <property type="entry name" value="Haloacid_Dehalogenase"/>
    <property type="match status" value="1"/>
</dbReference>
<dbReference type="NCBIfam" id="TIGR01482">
    <property type="entry name" value="SPP-subfamily"/>
    <property type="match status" value="1"/>
</dbReference>
<dbReference type="KEGG" id="amr:AM1_2884"/>
<dbReference type="PANTHER" id="PTHR46521:SF4">
    <property type="entry name" value="SUCROSE-PHOSPHATASE 2-RELATED"/>
    <property type="match status" value="1"/>
</dbReference>
<dbReference type="GO" id="GO:0005986">
    <property type="term" value="P:sucrose biosynthetic process"/>
    <property type="evidence" value="ECO:0007669"/>
    <property type="project" value="UniProtKB-UniPathway"/>
</dbReference>
<dbReference type="CDD" id="cd02605">
    <property type="entry name" value="HAD_SPP"/>
    <property type="match status" value="1"/>
</dbReference>
<dbReference type="EC" id="3.1.3.24" evidence="4"/>